<sequence length="6744" mass="744986">MEILHAGGRPSNGPSFPSPLKKRVEGNGFDDNDNGDMLHPKPRVPQAPKTYNSCVHQMVQARARDQPDSLAICAWDGQFSYAELDTLSTSLAVDLVQRGVGPEVYVPIYSEKSCWVPVAMLAVLRAGGAFVLLDPSHPIARLEEMCRTVGATKIVASKHNTKTASRLAPEVFTTGVHTSPQPLEVAVDVKPGNVAYAIFTSGSTGRPKGVAIEHRAFCSSAVAHAAATNMSNTSRVLQFASYAFDACLTEMLTALIVGARICIPSELGRTTDLAGEAHRLQPNWALLTPSVARILDVADFTMLQTLVLGGEAITEEDVHKWAPHTNLFVAYGVSEAAVINLARPCHVGDVDHANLGFGVAVTCWVTDPDDHDRLAAVGTADEAVGELVLSGPAVGREYIGDKARTAEAFIDAPLWYRRLESEAESDTPRSKLYKTGDLCAYNLTNGSLRYIGRKDSQTKLHGQRLEVAEVEHSLRPLLPDARHLVVDVVKLDGLEVLVAFVLPETQSGSQHVIPDSPWLLDPNEDFRARAQVVQKQLQGAIPKWMIPNVFLSLKYMPLMPSGKSDRRTLRSLVATLTQDQLQSYGAIQTLTAKREPSTPIEKTVQQLWASVLQVPSGSIGLDDNFMELGGTSIHVMKLAGAARRQGLVLTVGDVFRHGSLAEMAASLKPASIEAPTSLLPFALIPGSEDRDALINRAMQICQLRDRHDIEDLYPCTPLQEGLMSLTAKKPRAYTVAFEYELPIGVNIHRFKQAWDAVVDANPILRTRFIQSAAGIMYQVVIRGMLPWESETVPRPASGEAMAWDDWQMGGLLARFCLRRLSAHDGQHVFNFTIHHALSDGWALPLLLQQVSAVYEGSISLPLRPFNHFIDYMTKMDYKTFWGRYFDDLQVAAFPLLPSVTYTPDPTAKKTLTIHVDSPGKNEYSVPNRLKLAWGILISLYTDSPDTIFGVTVAGRGAPVLGIEDMTGPTIASVPYRLCLQSTMSISDALHKVQDDSIAMMPFEQAGLQYISRLGSEAASACSAIQSLLVIQPHPVDTPALFRVSKDLAALDAFSTYAITLICRQLPGSVEIDATFDPKIVEETQFGRMLHQLRHIFQQLNPSQGAQALRDLDITSPEDWVELAAWNNILPDPVYACAHDLIRKQCELRPEAGAVCAWDGDFTYSEINRLSSSLAAYLMGQGVGPEVFVPLCFEKTRWTTIAMLGVMKTGGAFVLLDPSHPVQRLQGICRDSKAPFVLTSKQNAELASKVVACSVVIGLDWNPWEAPETLTSMPNPVASPENSIYAVFTSGSTGTPKGAKHSHTSWCTSALANCERLYLEPESRVFQFSAYAFDVSIADHLLTLVAGGCICVPKNEDILGGDLVKAINDLNANWACITPSVARIIDPSKVPGLKKLALGGEPSASEVIALWRPHAHLLNVYGPAECAILTTVHRNFRDSRDPNNVGFPTSAVCWVVDAQNEQRLAPIGTVGELLVESPIVGQGYLNNPERSAESFIPCDRYPKWLSKFRPRGTCRLYRTGDLVKYMKDGSLRYVSRSETQIKLRGQRIELGEVEYHLRQCFQEAQEVVAEVITRKKGAGGSVLTAFILPKPQIFKMSDGQFQTLAAEVTRQLELLLPIYMIPTMFIPLRNFPYLKSGKLDRKLLRTMAAELRLEEYTKPEGIRRVEPVSDEERALLELFSCALKVPIDDLSTGDHFVKLGGDSIVAMHLVALAKERGLVLSTADIFKNPTISLLAKVAQRYTNGIDHRIQPLSLLRIGTTEAKLKKDSMDQCGVHQGEIEDIYPCTPLQEGMMSLSAKSPGMFIARFRYNIPQETDLASFQNAWNQVLCANSILRTRLIQSGDDGIFQVVLKDPPRWEVAYGTVEEQESHSDAQQMTLGSPLLNLSLAPMADGTGSYQFLLTIHHSLYDGWSLPLLWRQALNAYRGQEISPQPFNRFIHHIMQVDGTEDFWKAQMKDLNAAQFPPLPHVDYNPNPSQSLTHVVADLPTYKGEHTLSVMVQLAWAVILSHYTGSDDVVFGLTTNGRSAAIDGISDITGPTVATFPLRVSVDMDKTVEVSLLELQQQTIAMMPFTQSGLHNIRRINDDTAKSCDFQSHIVVQPASVTSVMNLGGLAKAEEENFESYEGFASYAFVMLCHMQEGSKNLQVTVNYDPDVLQKEEAQRLVEQFHGVLRQLLEKQSRPIGEIEVISKEDLTQLALWNGKLPCGTYEALHDLVLQHCRKRPDAEAVSSWDGVLTYRQLEDFSARLAQHLLTFGLQSETRVVACLEKSCWSIVAFLAILRAGYACVIVDPGHPRGRIADIIGRATPELGIVSEACENLVQGLISRSLSISSTFIRGLSSPSAELPIVSPNQAAFILFTSGSTGTPKGIIMEHTNLSTSVTYAGVKMNFCPESRCLHFSSYAFDASIYEIFNTLAYGGCLCVASEHDRINNLASFICDQRVNLAILTPSTLSLMEPEDVPTVKSLVSGGEALTRDVVNRWADKVSLINGYGPAESTICSTHHVPLTGWRVGTIGPIRGGRGWIVDPSNHNKLAAIGAVGELIIEGPVVTRGYLSEPEKTAAAYIEPPHWILGFRPRGTEGRLYKSGDLAQYNPDGSLRFAGRKGSQVKLRGQRIELGEVEHHVRTCFPVTAEVVAEIITPIDGKRAPFLVAAILVGEQSADDTNSLFYEPTSSFREMSQKTKQEISNRVPSYMVPEVFFPLRRLPLSRSLKLDRRQLREACGLLSLDQIQEYSTETKVSKRAPSTSIEKVLQKIWARVLNMEACSIGVDDNWMRLGGDSIQAMRVVSQCATAGLKTSVRALFDAKTIAKMSLRTESIHSTPTQAAEQLNVPFDLSPIQQMFFDSAGLHYNHFNQSLSFRLSKLVSSKAIQGAIRWLVANHSMFRARFTKTSEGQWRQLITAETDRSYFYQESTVGNQDEAASMMQSDQKGLDIEHGPLLICRYIYVSQEKQTYLSLTVHHLIVDIVSWHIILSDIETLLAGQQKPVPPSLSFQTWSQSQAKHAAKNLHPDHVLPNYTPNVPKDYWNLSTQSNNWGDVIEDGFVLTEGVTRALIGNANHAFGTRPVEILHAVLLQAFAHVFADRPAPIIFSEGHGREPWDPNLNPSWTVGWFTTIWPADVTVRPGDSLMDIVRKTKDARRQVKSNGWAYFTSRYHHPEGASRFQLDGPMEILFNYHQGFSKDNASVLQSYTFPDGGEGQISPKMSRFSLIDVMAEVRDSQLSFNFIYNRHMKHRQFSIRDWIEQTKRYLGSAALILPQQKPTFTTSDFPLLKYSHSEMETFSKTVVTPLTARSLEIEDAYKCSPIQDGFLLSQSKVPGQYMDRFFWTVKSCDGSRVSPAKLQEAWQQVLQRHPLLRTVLYANPGHNGHYDQLVLKRPPPNMSVILPTRSDPVQQLESHQFEMSHLSPPHRLAICASPSGDVECLLEINHAVVDGYSHQLLMRDLRLAYEDKLDGASRGAYCDYVQYIDARPTDESLAYWERYLRSVEPCSLPPSPSCQVLDQDRDATRVLNFRLPFSQALREFSSHYGQTLANIFQIAWALVLGRYVNSESVCFGYMTSERGLPIAYLDDTVGPIINTHICCVNMGANKLVLDLLRENHDSYVQSLMHQHISIADRMRSAKLSTSTLFNTIMSVQAELGDTNEASAIIIGDVKGTNSTEYDMLLNIGVLQHEIDISWEYTCAFISDEQVRYISDAFQQALLSIVSKPQQTVKNVSLLGVLSKQLIGQLNSQEASPVDEFVDKLVEKRCLAQPSAQAVDAWDGAFTYEEVNKLSGLVAAELKTRGIGPKSLVPLCFEKSRWTVVAQLAVLKAGGAFLPLDTSHPVERMKEICKEAQASVVLTSEQKSIIASQLGPQLLLIDDRIINRDNPNPPLNSHPRDTTDIAYVIFTSGSTGKPKGVMISHRSLATSSIAHGNAFLMDVNSRVIQLASYAFDLAVLENLTSLVMGACVCIPSDTQKQDFVGSVAAFQANWAFFTPAVARVFDPSDFKTLRTLVVGGEAITKKELSTWRSTVNLILAYGPTECTIITSAQLVTKDVNDGRTLGRFLSSSGWVVSSDDPSQLVPIGAVGELLIEGPIVGPGYLNDPVKTAGAFIEPPSWLVEFRGKRLGRTYKTGDLVRCLENGSIQFVGRKDLQVKIRGNRIELGEVESHLRASFSHGYEAIVEVVKPDDGRQPMIVAFVCRSNSESQVEGSSDDKTDDLFTKPSLEFSIQAQNAESQMSKSLPAYMTPTVYLPLQYMPLTENKKLDRKMLRAAAALLSPQRLEQYDFFTKPNEKPTTADESLLQQIWARVLNKDAEAIGLHTNFFRLGGDSILAMQVASQCSAAGIGVTVADIFRHKTISGLSTALQKLSASNLQSEKTNTTLSDALFDGTPKQNPPTELEPAHQDTAHSLTPPVHYDYISRLDEKLEALQNEYWTNYLNGVTPCHFPAANENGTQTTEGAVKKIEINIREPSTVHRFCEENNLTLSNVLQVAWAIVLKSYINSDSVCFGYLSESDDVPIPHVQEAMGPFVNTLVCRIDLLNPTTLMNTLQQNQISFFNSLKYRHYPLADILRAARVPSGESLFNTVMSLQKAKNVDANQSSLLLNFIGSEDPSKYDIAVDIAVGPQRITIALLYQEIFMPEIIADEIANTLCQTIYEICAKPSALVPAIEVVSERSRQLLHNWSGILPPPSLDLVHNLIHEQCLTQPDTPAVDSWDGQFSYLQLDELSSKLASHLAQYALDPDTFIAVCFEKSKWTPVVMLAIMKSGAAFVLLDPSQPPQRLQYMCRTTKASVVIASEKQTAMATTFGQYVITVGDRHRDWTRGGFTKLPNTSPDNTAFAVFTSGSTGKPKGVQISHSAFITSARDHSIALKITRNSRVLQFASYTFDASVAENLTTLLAGGCICIPSDTERKQSLAQAISRMQANFIFITPALARVLDPNDFPSLKTVILGGELITEKELSLWRNKVDLYLAYGPTECTVFATATKRVTAKTNGRNIGTTINCRSWVVDPKNHERLLPVGAIGELLLEGPTVAGGYIGEPKQTAAVFIDQPPWLKAFNDTPSRAYKTGDLVRYNPDGTLHFVARKDNQVKIRGQRLELGEVEFHIRAHYRRPIDVAVELAVPEHQFREPFLVAFIYAAAKEPQSSEEILAQPSSEFRYEAQAIQHALSERLPAYMVPTLFLPLQRIPLSANDKINRHVLRQLAAKLSLEDFLSYSARATTTTQLANHNERKLQLATSAASSIPTSGAVRSAIAPFALMSDKVSKEALTELAAAQCGIPASQIEDVYPATPLQEGLIALTTKLPGQCIATFQYELAEGVELGRFVAAWNATVAANVILRTRIIQSDSLGFLQVAVRDLVSWRTFDNEQACAIHLKGINMGLATQLVDFALIQPRSHAEKAYKFYLTLHHALYDGGSLPRLLSQVQSAYNGEAVCSPPFNRFIEYVLTTERGDEFWKSEFEELTAPIFPALPSPGYSPDPSTTLIHTISAIQHQSSDYTISTVIRLAWAMVVSCYTDSDDIIHGVTVSGGSSPVEGIEDITGPTFATFPVRTRVNRSHTVQDALASIQEKIVETMPFHQFGMQNMRQLSPEAARACDFQCHLAIQPPAGIAENQLLVDAGTKQAYGDASNCAFMIVCHLPAKGETEMLVAVSYDKNIVEQSQATRIVQQFEHVLRQIELSQQNPESHSIRLGGLDLLSPEDRQQLAIWNSVLPTSSNSCLHELVLQHATERPNAPAICAWDGEMTFKDLDIVSAILSQQLQSLGIQAGSLVPLLFSKSKWAVVTLIALHRIGAVCVNIDPTYPKGRIQDIIDSTQAKLVVGSRGHTESMVFERTTLITVPIKGQQPRAEDLTAPRVSPNDIAFIVFTSGSAGNPKGVLVEHTNVTSSIRGYSAETYLDQNTRGLHCASYASEASIFEIYGVLVHGGCVCIPNELDSVNGVAPFINKHAVNWAFFTPSCLAILKPDSIPTIRTIFTGGEAISLEKVRTWGSKVNLVSGYGPAEAAICAAGRLSESWKPGTLGHAIGSVAWITMPSDRSRLAPIGTPGELAIEGAVVTRGYLGDPEKTAAAYVTNPAWLRPFRQDHAESRVFFSGDLAQYNADGTILFLGRSESQVKLRGQRIELGQVEHNVHHAFDNVTDVIAEVVRLNGAPTLIAFVANGVESSTRATDRLFNAPTEEFLAQSETATRKLANILPAHMVPSFFVQLSEIPRNSSDKADRRLLREQATKLSQEEIQAFSRSRATKRAPMTEQEKVLRSLWAQTFKVSQDAIEADANFLNLGDSIAAIRLSGVARQHGVHLPVSHIFKYPILSEQAQAMTAAVPVSQTEEYQPGSLLGITNVATFFDTNLSGEAPLYTAHDVEDILPCTSMQSSMIKEKNITYSRLQISTQVDWYRLEEACRALVRKHASLRTVFVPYRDDILQVVLRQVSFDMKRLKCDEDLWEYSTKWCTEDGATPVPLGSLHFQPILISRSESDHILVVRMTHALYDGGSFPLISKDLTSAYNGTQLESNAPSFAHFLQYRQGQNSREMHEFWREYLDGSEMSKLNMLPPDYTEAEFEFGPIRKVPLPTFPDGITMATLVKAVWSVVLAKATKRKDVVFGHLINGRDIPLPNPDAISGPCITISPFRVSIQTGWSVRDLLNHVQSQYTRSMPYTNVDFRDILKHATSWSPDTEVGSIVTHEDANIDLSGSVDSGRSEWETMGFGLPHFNIITYPRGGHLWVKFGASNHKMHPSDVELLMDQFCELIAQFSEDHSQPLQLGLD</sequence>
<dbReference type="GO" id="GO:0031177">
    <property type="term" value="F:phosphopantetheine binding"/>
    <property type="evidence" value="ECO:0007669"/>
    <property type="project" value="InterPro"/>
</dbReference>
<dbReference type="InterPro" id="IPR006162">
    <property type="entry name" value="Ppantetheine_attach_site"/>
</dbReference>
<comment type="similarity">
    <text evidence="5">Belongs to the NRP synthetase family.</text>
</comment>
<dbReference type="Gene3D" id="3.30.559.30">
    <property type="entry name" value="Nonribosomal peptide synthetase, condensation domain"/>
    <property type="match status" value="7"/>
</dbReference>
<dbReference type="InterPro" id="IPR020845">
    <property type="entry name" value="AMP-binding_CS"/>
</dbReference>
<dbReference type="EMBL" id="DQ486528">
    <property type="protein sequence ID" value="ABF29402.1"/>
    <property type="molecule type" value="Genomic_DNA"/>
</dbReference>
<accession>A7RAF4</accession>
<dbReference type="PANTHER" id="PTHR45527">
    <property type="entry name" value="NONRIBOSOMAL PEPTIDE SYNTHETASE"/>
    <property type="match status" value="1"/>
</dbReference>
<dbReference type="Pfam" id="PF00668">
    <property type="entry name" value="Condensation"/>
    <property type="match status" value="7"/>
</dbReference>
<protein>
    <submittedName>
        <fullName evidence="8">Nonribosomal peptide synthetase</fullName>
    </submittedName>
</protein>
<dbReference type="InterPro" id="IPR000873">
    <property type="entry name" value="AMP-dep_synth/lig_dom"/>
</dbReference>
<dbReference type="InterPro" id="IPR023213">
    <property type="entry name" value="CAT-like_dom_sf"/>
</dbReference>
<dbReference type="PROSITE" id="PS00455">
    <property type="entry name" value="AMP_BINDING"/>
    <property type="match status" value="2"/>
</dbReference>
<dbReference type="FunFam" id="3.30.300.30:FF:000015">
    <property type="entry name" value="Nonribosomal peptide synthase SidD"/>
    <property type="match status" value="6"/>
</dbReference>
<feature type="domain" description="Carrier" evidence="7">
    <location>
        <begin position="4275"/>
        <end position="4351"/>
    </location>
</feature>
<feature type="region of interest" description="Disordered" evidence="6">
    <location>
        <begin position="1"/>
        <end position="49"/>
    </location>
</feature>
<dbReference type="FunFam" id="3.40.50.12780:FF:000014">
    <property type="entry name" value="Nonribosomal peptide synthetase 1"/>
    <property type="match status" value="4"/>
</dbReference>
<evidence type="ECO:0000256" key="5">
    <source>
        <dbReference type="ARBA" id="ARBA00029454"/>
    </source>
</evidence>
<evidence type="ECO:0000256" key="3">
    <source>
        <dbReference type="ARBA" id="ARBA00022553"/>
    </source>
</evidence>
<dbReference type="Gene3D" id="3.40.50.12780">
    <property type="entry name" value="N-terminal domain of ligase-like"/>
    <property type="match status" value="6"/>
</dbReference>
<reference evidence="8" key="1">
    <citation type="journal article" date="2007" name="FEMS Microbiol. Lett.">
        <title>Detection of nonribosomal peptide synthetase genes in Xylaria sp. BCC1067 and cloning of XyNRPSA.</title>
        <authorList>
            <person name="Paungmoung P."/>
            <person name="Punya J."/>
            <person name="Pongpattanakitshote S."/>
            <person name="Jeamton W."/>
            <person name="Vichisoonthonkul T."/>
            <person name="Bhumiratana S."/>
            <person name="Tanticharoen M."/>
            <person name="Linne U."/>
            <person name="Marahiel M.A."/>
            <person name="Cheevadhanarak S."/>
        </authorList>
    </citation>
    <scope>NUCLEOTIDE SEQUENCE</scope>
    <source>
        <strain evidence="8">XyNRPSA</strain>
    </source>
</reference>
<dbReference type="CDD" id="cd19542">
    <property type="entry name" value="CT_NRPS-like"/>
    <property type="match status" value="2"/>
</dbReference>
<dbReference type="InterPro" id="IPR036736">
    <property type="entry name" value="ACP-like_sf"/>
</dbReference>
<name>A7RAF4_9PEZI</name>
<dbReference type="SUPFAM" id="SSF56801">
    <property type="entry name" value="Acetyl-CoA synthetase-like"/>
    <property type="match status" value="6"/>
</dbReference>
<dbReference type="GO" id="GO:0005737">
    <property type="term" value="C:cytoplasm"/>
    <property type="evidence" value="ECO:0007669"/>
    <property type="project" value="TreeGrafter"/>
</dbReference>
<dbReference type="Gene3D" id="1.10.1200.10">
    <property type="entry name" value="ACP-like"/>
    <property type="match status" value="5"/>
</dbReference>
<dbReference type="FunFam" id="3.30.559.10:FF:000016">
    <property type="entry name" value="Nonribosomal peptide synthase Pes1"/>
    <property type="match status" value="1"/>
</dbReference>
<dbReference type="CDD" id="cd05918">
    <property type="entry name" value="A_NRPS_SidN3_like"/>
    <property type="match status" value="6"/>
</dbReference>
<dbReference type="PROSITE" id="PS00012">
    <property type="entry name" value="PHOSPHOPANTETHEINE"/>
    <property type="match status" value="1"/>
</dbReference>
<feature type="domain" description="Carrier" evidence="7">
    <location>
        <begin position="1665"/>
        <end position="1741"/>
    </location>
</feature>
<organism evidence="8">
    <name type="scientific">Xylaria sp. BCC 1067</name>
    <dbReference type="NCBI Taxonomy" id="167374"/>
    <lineage>
        <taxon>Eukaryota</taxon>
        <taxon>Fungi</taxon>
        <taxon>Dikarya</taxon>
        <taxon>Ascomycota</taxon>
        <taxon>Pezizomycotina</taxon>
        <taxon>Sordariomycetes</taxon>
        <taxon>Xylariomycetidae</taxon>
        <taxon>Xylariales</taxon>
        <taxon>Xylariaceae</taxon>
        <taxon>Xylaria</taxon>
    </lineage>
</organism>
<feature type="domain" description="Carrier" evidence="7">
    <location>
        <begin position="595"/>
        <end position="671"/>
    </location>
</feature>
<dbReference type="SMART" id="SM00823">
    <property type="entry name" value="PKS_PP"/>
    <property type="match status" value="5"/>
</dbReference>
<dbReference type="FunFam" id="1.10.1200.10:FF:000005">
    <property type="entry name" value="Nonribosomal peptide synthetase 1"/>
    <property type="match status" value="3"/>
</dbReference>
<dbReference type="GO" id="GO:0016874">
    <property type="term" value="F:ligase activity"/>
    <property type="evidence" value="ECO:0007669"/>
    <property type="project" value="UniProtKB-KW"/>
</dbReference>
<dbReference type="Gene3D" id="3.30.559.10">
    <property type="entry name" value="Chloramphenicol acetyltransferase-like domain"/>
    <property type="match status" value="6"/>
</dbReference>
<dbReference type="Pfam" id="PF00550">
    <property type="entry name" value="PP-binding"/>
    <property type="match status" value="5"/>
</dbReference>
<evidence type="ECO:0000256" key="1">
    <source>
        <dbReference type="ARBA" id="ARBA00005179"/>
    </source>
</evidence>
<dbReference type="InterPro" id="IPR001242">
    <property type="entry name" value="Condensation_dom"/>
</dbReference>
<comment type="pathway">
    <text evidence="1">Secondary metabolite biosynthesis.</text>
</comment>
<dbReference type="PANTHER" id="PTHR45527:SF16">
    <property type="entry name" value="NONRIBOSOMAL PEPTIDE SYNTHASE ATNA-RELATED"/>
    <property type="match status" value="1"/>
</dbReference>
<dbReference type="PROSITE" id="PS50075">
    <property type="entry name" value="CARRIER"/>
    <property type="match status" value="5"/>
</dbReference>
<evidence type="ECO:0000313" key="8">
    <source>
        <dbReference type="EMBL" id="ABF29402.1"/>
    </source>
</evidence>
<dbReference type="SUPFAM" id="SSF47336">
    <property type="entry name" value="ACP-like"/>
    <property type="match status" value="5"/>
</dbReference>
<dbReference type="Gene3D" id="3.30.300.30">
    <property type="match status" value="6"/>
</dbReference>
<dbReference type="Pfam" id="PF00501">
    <property type="entry name" value="AMP-binding"/>
    <property type="match status" value="6"/>
</dbReference>
<dbReference type="InterPro" id="IPR010071">
    <property type="entry name" value="AA_adenyl_dom"/>
</dbReference>
<keyword evidence="3" id="KW-0597">Phosphoprotein</keyword>
<dbReference type="FunFam" id="3.30.559.30:FF:000002">
    <property type="entry name" value="Nonribosomal peptide synthase Pes1"/>
    <property type="match status" value="1"/>
</dbReference>
<dbReference type="CDD" id="cd19534">
    <property type="entry name" value="E_NRPS"/>
    <property type="match status" value="1"/>
</dbReference>
<proteinExistence type="inferred from homology"/>
<dbReference type="SUPFAM" id="SSF52777">
    <property type="entry name" value="CoA-dependent acyltransferases"/>
    <property type="match status" value="13"/>
</dbReference>
<dbReference type="GO" id="GO:0043041">
    <property type="term" value="P:amino acid activation for nonribosomal peptide biosynthetic process"/>
    <property type="evidence" value="ECO:0007669"/>
    <property type="project" value="TreeGrafter"/>
</dbReference>
<dbReference type="InterPro" id="IPR020806">
    <property type="entry name" value="PKS_PP-bd"/>
</dbReference>
<evidence type="ECO:0000256" key="4">
    <source>
        <dbReference type="ARBA" id="ARBA00022598"/>
    </source>
</evidence>
<dbReference type="InterPro" id="IPR042099">
    <property type="entry name" value="ANL_N_sf"/>
</dbReference>
<dbReference type="CDD" id="cd19545">
    <property type="entry name" value="FUM14_C_NRPS-like"/>
    <property type="match status" value="3"/>
</dbReference>
<keyword evidence="4" id="KW-0436">Ligase</keyword>
<dbReference type="GO" id="GO:0044550">
    <property type="term" value="P:secondary metabolite biosynthetic process"/>
    <property type="evidence" value="ECO:0007669"/>
    <property type="project" value="TreeGrafter"/>
</dbReference>
<keyword evidence="2" id="KW-0596">Phosphopantetheine</keyword>
<feature type="domain" description="Carrier" evidence="7">
    <location>
        <begin position="6227"/>
        <end position="6302"/>
    </location>
</feature>
<dbReference type="NCBIfam" id="NF003417">
    <property type="entry name" value="PRK04813.1"/>
    <property type="match status" value="6"/>
</dbReference>
<dbReference type="NCBIfam" id="TIGR01733">
    <property type="entry name" value="AA-adenyl-dom"/>
    <property type="match status" value="4"/>
</dbReference>
<feature type="domain" description="Carrier" evidence="7">
    <location>
        <begin position="2742"/>
        <end position="2818"/>
    </location>
</feature>
<evidence type="ECO:0000256" key="6">
    <source>
        <dbReference type="SAM" id="MobiDB-lite"/>
    </source>
</evidence>
<dbReference type="FunFam" id="3.30.559.30:FF:000003">
    <property type="entry name" value="Nonribosomal peptide synthase SidD"/>
    <property type="match status" value="3"/>
</dbReference>
<dbReference type="InterPro" id="IPR045851">
    <property type="entry name" value="AMP-bd_C_sf"/>
</dbReference>
<evidence type="ECO:0000256" key="2">
    <source>
        <dbReference type="ARBA" id="ARBA00022450"/>
    </source>
</evidence>
<dbReference type="InterPro" id="IPR009081">
    <property type="entry name" value="PP-bd_ACP"/>
</dbReference>
<evidence type="ECO:0000259" key="7">
    <source>
        <dbReference type="PROSITE" id="PS50075"/>
    </source>
</evidence>